<dbReference type="GeneID" id="63025095"/>
<dbReference type="RefSeq" id="YP_010000772.1">
    <property type="nucleotide sequence ID" value="NC_053089.1"/>
</dbReference>
<evidence type="ECO:0000256" key="11">
    <source>
        <dbReference type="ARBA" id="ARBA00023310"/>
    </source>
</evidence>
<evidence type="ECO:0000313" key="14">
    <source>
        <dbReference type="EMBL" id="QOD96684.1"/>
    </source>
</evidence>
<dbReference type="GO" id="GO:0045259">
    <property type="term" value="C:proton-transporting ATP synthase complex"/>
    <property type="evidence" value="ECO:0007669"/>
    <property type="project" value="UniProtKB-KW"/>
</dbReference>
<geneLocation type="mitochondrion" evidence="14"/>
<dbReference type="AlphaFoldDB" id="A0A7L8D967"/>
<evidence type="ECO:0000256" key="4">
    <source>
        <dbReference type="ARBA" id="ARBA00022547"/>
    </source>
</evidence>
<accession>A0A7L8D967</accession>
<dbReference type="Pfam" id="PF00895">
    <property type="entry name" value="ATP-synt_8"/>
    <property type="match status" value="1"/>
</dbReference>
<keyword evidence="5 12" id="KW-0812">Transmembrane</keyword>
<evidence type="ECO:0000256" key="5">
    <source>
        <dbReference type="ARBA" id="ARBA00022692"/>
    </source>
</evidence>
<evidence type="ECO:0000256" key="6">
    <source>
        <dbReference type="ARBA" id="ARBA00022781"/>
    </source>
</evidence>
<proteinExistence type="inferred from homology"/>
<evidence type="ECO:0000256" key="8">
    <source>
        <dbReference type="ARBA" id="ARBA00023065"/>
    </source>
</evidence>
<name>A0A7L8D967_9PASE</name>
<dbReference type="GO" id="GO:0015986">
    <property type="term" value="P:proton motive force-driven ATP synthesis"/>
    <property type="evidence" value="ECO:0007669"/>
    <property type="project" value="InterPro"/>
</dbReference>
<protein>
    <recommendedName>
        <fullName evidence="12">ATP synthase complex subunit 8</fullName>
    </recommendedName>
</protein>
<keyword evidence="6 12" id="KW-0375">Hydrogen ion transport</keyword>
<keyword evidence="11" id="KW-0066">ATP synthesis</keyword>
<dbReference type="InterPro" id="IPR050635">
    <property type="entry name" value="ATPase_protein_8"/>
</dbReference>
<feature type="transmembrane region" description="Helical" evidence="13">
    <location>
        <begin position="6"/>
        <end position="24"/>
    </location>
</feature>
<keyword evidence="8 12" id="KW-0406">Ion transport</keyword>
<evidence type="ECO:0000256" key="10">
    <source>
        <dbReference type="ARBA" id="ARBA00023136"/>
    </source>
</evidence>
<sequence>MPQLNPNPWLFIMIISWLTYSFIIQPKILTFLTANPPSNKTTTTPSTNPWIWPWT</sequence>
<evidence type="ECO:0000256" key="7">
    <source>
        <dbReference type="ARBA" id="ARBA00022989"/>
    </source>
</evidence>
<dbReference type="PANTHER" id="PTHR39937:SF1">
    <property type="entry name" value="ATP SYNTHASE PROTEIN 8"/>
    <property type="match status" value="1"/>
</dbReference>
<keyword evidence="3 12" id="KW-0813">Transport</keyword>
<evidence type="ECO:0000313" key="15">
    <source>
        <dbReference type="EMBL" id="QWS05679.1"/>
    </source>
</evidence>
<keyword evidence="10 13" id="KW-0472">Membrane</keyword>
<evidence type="ECO:0000256" key="2">
    <source>
        <dbReference type="ARBA" id="ARBA00008892"/>
    </source>
</evidence>
<comment type="similarity">
    <text evidence="2 12">Belongs to the ATPase protein 8 family.</text>
</comment>
<dbReference type="PANTHER" id="PTHR39937">
    <property type="entry name" value="ATP SYNTHASE PROTEIN 8"/>
    <property type="match status" value="1"/>
</dbReference>
<dbReference type="InterPro" id="IPR001421">
    <property type="entry name" value="ATP8_metazoa"/>
</dbReference>
<keyword evidence="9 12" id="KW-0496">Mitochondrion</keyword>
<evidence type="ECO:0000256" key="13">
    <source>
        <dbReference type="SAM" id="Phobius"/>
    </source>
</evidence>
<comment type="subcellular location">
    <subcellularLocation>
        <location evidence="1 12">Mitochondrion membrane</location>
        <topology evidence="1 12">Single-pass membrane protein</topology>
    </subcellularLocation>
</comment>
<organism evidence="14">
    <name type="scientific">Melanocharis versteri</name>
    <name type="common">Fan-tailed berrypecker</name>
    <dbReference type="NCBI Taxonomy" id="254552"/>
    <lineage>
        <taxon>Eukaryota</taxon>
        <taxon>Metazoa</taxon>
        <taxon>Chordata</taxon>
        <taxon>Craniata</taxon>
        <taxon>Vertebrata</taxon>
        <taxon>Euteleostomi</taxon>
        <taxon>Archelosauria</taxon>
        <taxon>Archosauria</taxon>
        <taxon>Dinosauria</taxon>
        <taxon>Saurischia</taxon>
        <taxon>Theropoda</taxon>
        <taxon>Coelurosauria</taxon>
        <taxon>Aves</taxon>
        <taxon>Neognathae</taxon>
        <taxon>Neoaves</taxon>
        <taxon>Telluraves</taxon>
        <taxon>Australaves</taxon>
        <taxon>Passeriformes</taxon>
        <taxon>Passeroidea</taxon>
        <taxon>Melanocharitidae</taxon>
        <taxon>Melanocharis</taxon>
    </lineage>
</organism>
<gene>
    <name evidence="14" type="primary">ATP8</name>
</gene>
<evidence type="ECO:0000256" key="3">
    <source>
        <dbReference type="ARBA" id="ARBA00022448"/>
    </source>
</evidence>
<reference evidence="14" key="1">
    <citation type="submission" date="2019-08" db="EMBL/GenBank/DDBJ databases">
        <title>Densely sampling genomes across the diversity of birds increases power of comparative genomics analyses.</title>
        <authorList>
            <consortium name="B10K project Consortium"/>
            <person name="Feng S."/>
            <person name="Stiller J."/>
            <person name="Andreu-Sanchez S."/>
            <person name="Margaryan A."/>
            <person name="Chen W."/>
            <person name="Paten B."/>
            <person name="Zhang G."/>
        </authorList>
    </citation>
    <scope>NUCLEOTIDE SEQUENCE</scope>
</reference>
<keyword evidence="7 13" id="KW-1133">Transmembrane helix</keyword>
<evidence type="ECO:0000256" key="1">
    <source>
        <dbReference type="ARBA" id="ARBA00004304"/>
    </source>
</evidence>
<keyword evidence="4 12" id="KW-0138">CF(0)</keyword>
<dbReference type="EMBL" id="MW323045">
    <property type="protein sequence ID" value="QWS05679.1"/>
    <property type="molecule type" value="Genomic_DNA"/>
</dbReference>
<dbReference type="GO" id="GO:0031966">
    <property type="term" value="C:mitochondrial membrane"/>
    <property type="evidence" value="ECO:0007669"/>
    <property type="project" value="UniProtKB-SubCell"/>
</dbReference>
<dbReference type="CTD" id="4509"/>
<dbReference type="GO" id="GO:0015078">
    <property type="term" value="F:proton transmembrane transporter activity"/>
    <property type="evidence" value="ECO:0007669"/>
    <property type="project" value="InterPro"/>
</dbReference>
<dbReference type="EMBL" id="MN356347">
    <property type="protein sequence ID" value="QOD96684.1"/>
    <property type="molecule type" value="Genomic_DNA"/>
</dbReference>
<reference evidence="15" key="2">
    <citation type="journal article" date="2021" name="Ibis">
        <title>A new, undescribed species of Melanocharis berrypecker from western New Guinea and the evolutionary history of the family Melanocharitidae.</title>
        <authorList>
            <person name="Mila B."/>
            <person name="Bruxaux J."/>
            <person name="Friis G."/>
            <person name="Sam K."/>
            <person name="Ashari H."/>
            <person name="Thebaud C."/>
        </authorList>
    </citation>
    <scope>NUCLEOTIDE SEQUENCE</scope>
    <source>
        <tissue evidence="15">Fresh tissue</tissue>
    </source>
</reference>
<evidence type="ECO:0000256" key="9">
    <source>
        <dbReference type="ARBA" id="ARBA00023128"/>
    </source>
</evidence>
<evidence type="ECO:0000256" key="12">
    <source>
        <dbReference type="RuleBase" id="RU003661"/>
    </source>
</evidence>